<evidence type="ECO:0000256" key="5">
    <source>
        <dbReference type="ARBA" id="ARBA00022989"/>
    </source>
</evidence>
<comment type="catalytic activity">
    <reaction evidence="7">
        <text>UDP-N-acetyl-alpha-D-muramoyl-L-alanyl-gamma-D-glutamyl-meso-2,6-diaminopimeloyl-D-alanyl-D-alanine + di-trans,octa-cis-undecaprenyl phosphate = di-trans,octa-cis-undecaprenyl diphospho-N-acetyl-alpha-D-muramoyl-L-alanyl-D-glutamyl-meso-2,6-diaminopimeloyl-D-alanyl-D-alanine + UMP</text>
        <dbReference type="Rhea" id="RHEA:28386"/>
        <dbReference type="ChEBI" id="CHEBI:57865"/>
        <dbReference type="ChEBI" id="CHEBI:60392"/>
        <dbReference type="ChEBI" id="CHEBI:61386"/>
        <dbReference type="ChEBI" id="CHEBI:61387"/>
        <dbReference type="EC" id="2.7.8.13"/>
    </reaction>
</comment>
<name>A0A8K2A780_9CYAN</name>
<keyword evidence="4 7" id="KW-0812">Transmembrane</keyword>
<gene>
    <name evidence="7" type="primary">mraY</name>
    <name evidence="10" type="ORF">GS597_08835</name>
</gene>
<keyword evidence="7" id="KW-0961">Cell wall biogenesis/degradation</keyword>
<dbReference type="InterPro" id="IPR018480">
    <property type="entry name" value="PNAcMuramoyl-5peptid_Trfase_CS"/>
</dbReference>
<keyword evidence="7 9" id="KW-0479">Metal-binding</keyword>
<dbReference type="GO" id="GO:0051301">
    <property type="term" value="P:cell division"/>
    <property type="evidence" value="ECO:0007669"/>
    <property type="project" value="UniProtKB-KW"/>
</dbReference>
<evidence type="ECO:0000256" key="7">
    <source>
        <dbReference type="HAMAP-Rule" id="MF_00038"/>
    </source>
</evidence>
<reference evidence="10" key="1">
    <citation type="submission" date="2019-12" db="EMBL/GenBank/DDBJ databases">
        <title>High-Quality draft genome sequences of three cyanobacteria isolated from the limestone walls of the Old Cathedral of Coimbra.</title>
        <authorList>
            <person name="Tiago I."/>
            <person name="Soares F."/>
            <person name="Portugal A."/>
        </authorList>
    </citation>
    <scope>NUCLEOTIDE SEQUENCE [LARGE SCALE GENOMIC DNA]</scope>
    <source>
        <strain evidence="10">C</strain>
    </source>
</reference>
<evidence type="ECO:0000256" key="1">
    <source>
        <dbReference type="ARBA" id="ARBA00004141"/>
    </source>
</evidence>
<dbReference type="UniPathway" id="UPA00219"/>
<dbReference type="Pfam" id="PF10555">
    <property type="entry name" value="MraY_sig1"/>
    <property type="match status" value="1"/>
</dbReference>
<evidence type="ECO:0000313" key="11">
    <source>
        <dbReference type="Proteomes" id="UP000607397"/>
    </source>
</evidence>
<dbReference type="InterPro" id="IPR003524">
    <property type="entry name" value="PNAcMuramoyl-5peptid_Trfase"/>
</dbReference>
<dbReference type="CDD" id="cd06852">
    <property type="entry name" value="GT_MraY"/>
    <property type="match status" value="1"/>
</dbReference>
<comment type="cofactor">
    <cofactor evidence="7 9">
        <name>Mg(2+)</name>
        <dbReference type="ChEBI" id="CHEBI:18420"/>
    </cofactor>
</comment>
<organism evidence="10 11">
    <name type="scientific">Petrachloros mirabilis ULC683</name>
    <dbReference type="NCBI Taxonomy" id="2781853"/>
    <lineage>
        <taxon>Bacteria</taxon>
        <taxon>Bacillati</taxon>
        <taxon>Cyanobacteriota</taxon>
        <taxon>Cyanophyceae</taxon>
        <taxon>Synechococcales</taxon>
        <taxon>Petrachlorosaceae</taxon>
        <taxon>Petrachloros</taxon>
        <taxon>Petrachloros mirabilis</taxon>
    </lineage>
</organism>
<dbReference type="PANTHER" id="PTHR22926">
    <property type="entry name" value="PHOSPHO-N-ACETYLMURAMOYL-PENTAPEPTIDE-TRANSFERASE"/>
    <property type="match status" value="1"/>
</dbReference>
<comment type="pathway">
    <text evidence="7">Cell wall biogenesis; peptidoglycan biosynthesis.</text>
</comment>
<feature type="transmembrane region" description="Helical" evidence="7">
    <location>
        <begin position="120"/>
        <end position="140"/>
    </location>
</feature>
<feature type="transmembrane region" description="Helical" evidence="7">
    <location>
        <begin position="45"/>
        <end position="70"/>
    </location>
</feature>
<dbReference type="HAMAP" id="MF_00038">
    <property type="entry name" value="MraY"/>
    <property type="match status" value="1"/>
</dbReference>
<evidence type="ECO:0000256" key="3">
    <source>
        <dbReference type="ARBA" id="ARBA00022679"/>
    </source>
</evidence>
<keyword evidence="7" id="KW-0133">Cell shape</keyword>
<comment type="similarity">
    <text evidence="2 7">Belongs to the glycosyltransferase 4 family. MraY subfamily.</text>
</comment>
<dbReference type="InterPro" id="IPR000715">
    <property type="entry name" value="Glycosyl_transferase_4"/>
</dbReference>
<dbReference type="Proteomes" id="UP000607397">
    <property type="component" value="Unassembled WGS sequence"/>
</dbReference>
<feature type="transmembrane region" description="Helical" evidence="7">
    <location>
        <begin position="245"/>
        <end position="265"/>
    </location>
</feature>
<sequence length="372" mass="38877">MVLLSKVAAATPRFSGKKLFHLLFISLGCAALILDWSAQRLTTPWVSVLIPFGVSALVVLAVGHQGVPLLRRLKAAQIIREDGPQTHLKKAGTPTMGGVFFVPVALGLGVLFAQVGLGQISGAAIATLLLTLILGSVGWLDDWQVLRRQSNKGISARLRLGIELACGLGFGLWWLIQDPSLGTLQFPLGLSLSIGLGFCGLAAFVVAAESNAVNLTDGMDGLAAGACAIALLSMAVIVAPQDPSLMVLAACMSGGCMGFLGHNYNPARVFMGDTGSLALGGMLAALGLVSNSLWALLILSGLFLVESLSVIAQVAYYKATKGPDGIGKRLFKMSPLHNHFELSGWPEVKVVGRFYAVVGILALVALGLQQLL</sequence>
<keyword evidence="7" id="KW-1003">Cell membrane</keyword>
<protein>
    <recommendedName>
        <fullName evidence="7 8">Phospho-N-acetylmuramoyl-pentapeptide-transferase</fullName>
        <ecNumber evidence="7 8">2.7.8.13</ecNumber>
    </recommendedName>
    <alternativeName>
        <fullName evidence="7">UDP-MurNAc-pentapeptide phosphotransferase</fullName>
    </alternativeName>
</protein>
<evidence type="ECO:0000256" key="6">
    <source>
        <dbReference type="ARBA" id="ARBA00023136"/>
    </source>
</evidence>
<proteinExistence type="inferred from homology"/>
<dbReference type="GO" id="GO:0008963">
    <property type="term" value="F:phospho-N-acetylmuramoyl-pentapeptide-transferase activity"/>
    <property type="evidence" value="ECO:0007669"/>
    <property type="project" value="UniProtKB-UniRule"/>
</dbReference>
<dbReference type="EMBL" id="WVIC01000014">
    <property type="protein sequence ID" value="NCJ06606.1"/>
    <property type="molecule type" value="Genomic_DNA"/>
</dbReference>
<dbReference type="PROSITE" id="PS51257">
    <property type="entry name" value="PROKAR_LIPOPROTEIN"/>
    <property type="match status" value="1"/>
</dbReference>
<comment type="caution">
    <text evidence="10">The sequence shown here is derived from an EMBL/GenBank/DDBJ whole genome shotgun (WGS) entry which is preliminary data.</text>
</comment>
<accession>A0A8K2A780</accession>
<keyword evidence="7" id="KW-0132">Cell division</keyword>
<dbReference type="PROSITE" id="PS01348">
    <property type="entry name" value="MRAY_2"/>
    <property type="match status" value="1"/>
</dbReference>
<evidence type="ECO:0000256" key="2">
    <source>
        <dbReference type="ARBA" id="ARBA00005583"/>
    </source>
</evidence>
<dbReference type="GO" id="GO:0008360">
    <property type="term" value="P:regulation of cell shape"/>
    <property type="evidence" value="ECO:0007669"/>
    <property type="project" value="UniProtKB-KW"/>
</dbReference>
<comment type="function">
    <text evidence="7">Catalyzes the initial step of the lipid cycle reactions in the biosynthesis of the cell wall peptidoglycan: transfers peptidoglycan precursor phospho-MurNAc-pentapeptide from UDP-MurNAc-pentapeptide onto the lipid carrier undecaprenyl phosphate, yielding undecaprenyl-pyrophosphoryl-MurNAc-pentapeptide, known as lipid I.</text>
</comment>
<keyword evidence="3 7" id="KW-0808">Transferase</keyword>
<feature type="transmembrane region" description="Helical" evidence="7">
    <location>
        <begin position="20"/>
        <end position="39"/>
    </location>
</feature>
<dbReference type="Pfam" id="PF00953">
    <property type="entry name" value="Glycos_transf_4"/>
    <property type="match status" value="1"/>
</dbReference>
<dbReference type="NCBIfam" id="TIGR00445">
    <property type="entry name" value="mraY"/>
    <property type="match status" value="1"/>
</dbReference>
<feature type="binding site" evidence="9">
    <location>
        <position position="214"/>
    </location>
    <ligand>
        <name>Mg(2+)</name>
        <dbReference type="ChEBI" id="CHEBI:18420"/>
    </ligand>
</feature>
<feature type="transmembrane region" description="Helical" evidence="7">
    <location>
        <begin position="277"/>
        <end position="299"/>
    </location>
</feature>
<dbReference type="EC" id="2.7.8.13" evidence="7 8"/>
<dbReference type="GO" id="GO:0009252">
    <property type="term" value="P:peptidoglycan biosynthetic process"/>
    <property type="evidence" value="ECO:0007669"/>
    <property type="project" value="UniProtKB-UniRule"/>
</dbReference>
<evidence type="ECO:0000313" key="10">
    <source>
        <dbReference type="EMBL" id="NCJ06606.1"/>
    </source>
</evidence>
<keyword evidence="7" id="KW-0573">Peptidoglycan synthesis</keyword>
<feature type="transmembrane region" description="Helical" evidence="7">
    <location>
        <begin position="188"/>
        <end position="208"/>
    </location>
</feature>
<keyword evidence="7" id="KW-0131">Cell cycle</keyword>
<dbReference type="GO" id="GO:0005886">
    <property type="term" value="C:plasma membrane"/>
    <property type="evidence" value="ECO:0007669"/>
    <property type="project" value="UniProtKB-SubCell"/>
</dbReference>
<feature type="transmembrane region" description="Helical" evidence="7">
    <location>
        <begin position="160"/>
        <end position="176"/>
    </location>
</feature>
<keyword evidence="11" id="KW-1185">Reference proteome</keyword>
<keyword evidence="5 7" id="KW-1133">Transmembrane helix</keyword>
<dbReference type="PROSITE" id="PS01347">
    <property type="entry name" value="MRAY_1"/>
    <property type="match status" value="1"/>
</dbReference>
<evidence type="ECO:0000256" key="4">
    <source>
        <dbReference type="ARBA" id="ARBA00022692"/>
    </source>
</evidence>
<feature type="binding site" evidence="9">
    <location>
        <position position="273"/>
    </location>
    <ligand>
        <name>Mg(2+)</name>
        <dbReference type="ChEBI" id="CHEBI:18420"/>
    </ligand>
</feature>
<feature type="transmembrane region" description="Helical" evidence="7">
    <location>
        <begin position="91"/>
        <end position="114"/>
    </location>
</feature>
<evidence type="ECO:0000256" key="9">
    <source>
        <dbReference type="PIRSR" id="PIRSR600715-1"/>
    </source>
</evidence>
<feature type="transmembrane region" description="Helical" evidence="7">
    <location>
        <begin position="350"/>
        <end position="368"/>
    </location>
</feature>
<dbReference type="PANTHER" id="PTHR22926:SF5">
    <property type="entry name" value="PHOSPHO-N-ACETYLMURAMOYL-PENTAPEPTIDE-TRANSFERASE HOMOLOG"/>
    <property type="match status" value="1"/>
</dbReference>
<feature type="transmembrane region" description="Helical" evidence="7">
    <location>
        <begin position="220"/>
        <end position="239"/>
    </location>
</feature>
<keyword evidence="7 9" id="KW-0460">Magnesium</keyword>
<dbReference type="AlphaFoldDB" id="A0A8K2A780"/>
<keyword evidence="6 7" id="KW-0472">Membrane</keyword>
<dbReference type="GO" id="GO:0046872">
    <property type="term" value="F:metal ion binding"/>
    <property type="evidence" value="ECO:0007669"/>
    <property type="project" value="UniProtKB-KW"/>
</dbReference>
<comment type="subcellular location">
    <subcellularLocation>
        <location evidence="7">Cell membrane</location>
        <topology evidence="7">Multi-pass membrane protein</topology>
    </subcellularLocation>
    <subcellularLocation>
        <location evidence="1">Membrane</location>
        <topology evidence="1">Multi-pass membrane protein</topology>
    </subcellularLocation>
</comment>
<evidence type="ECO:0000256" key="8">
    <source>
        <dbReference type="NCBIfam" id="TIGR00445"/>
    </source>
</evidence>
<dbReference type="GO" id="GO:0071555">
    <property type="term" value="P:cell wall organization"/>
    <property type="evidence" value="ECO:0007669"/>
    <property type="project" value="UniProtKB-KW"/>
</dbReference>